<dbReference type="GO" id="GO:0016787">
    <property type="term" value="F:hydrolase activity"/>
    <property type="evidence" value="ECO:0007669"/>
    <property type="project" value="UniProtKB-KW"/>
</dbReference>
<evidence type="ECO:0000313" key="6">
    <source>
        <dbReference type="Proteomes" id="UP001061282"/>
    </source>
</evidence>
<dbReference type="InterPro" id="IPR000055">
    <property type="entry name" value="Restrct_endonuc_typeI_TRD"/>
</dbReference>
<keyword evidence="5" id="KW-0255">Endonuclease</keyword>
<dbReference type="AlphaFoldDB" id="A0A9J6Q5F9"/>
<protein>
    <submittedName>
        <fullName evidence="5">Restriction endonuclease subunit S</fullName>
        <ecNumber evidence="5">3.1.21.-</ecNumber>
    </submittedName>
</protein>
<dbReference type="InterPro" id="IPR052021">
    <property type="entry name" value="Type-I_RS_S_subunit"/>
</dbReference>
<dbReference type="Proteomes" id="UP001061282">
    <property type="component" value="Unassembled WGS sequence"/>
</dbReference>
<dbReference type="EMBL" id="JAMGZJ010000066">
    <property type="protein sequence ID" value="MCU6667807.1"/>
    <property type="molecule type" value="Genomic_DNA"/>
</dbReference>
<keyword evidence="2" id="KW-0680">Restriction system</keyword>
<keyword evidence="6" id="KW-1185">Reference proteome</keyword>
<sequence>MSFKAIGELVELQRGTTYKSALLDQPGPFLLGLGSIGRNGGFREEKLKTYGGDSPEKLLVYPNDLYVSLKDVTQSGDLLGSIAKVPSFIPCGRLTQDTVKLIFKEDFNKDYFYWLLRTPQYREYCRAHATGTTNLGLSREDFFKFNLPELTDERLELTNLLNGIEDKINISLVINNTLENISQALFKSWFVDFEPVKAKMAVLEAGGSPEDATLAAMTAISGKDNDALAVFEHEHPEQYAELKATAELFPYVMQDSELGDIPEGWSSQRLSNIATLHYGKSLKKTERIEGPYSVYGSGGITGSHISYLVEGPSIIVGRKGSIGTLYWEDGKFHPIDTVYYVSNKDGVPLSYLYYLMKTLNLSSMNTDAAVPGLNRDNVYRLEVLKPIHSILNKFNNHISAIRNMIQKNNLSTATLTTLRDTLLPKLLSGEITLPEAEQAVSEAENV</sequence>
<comment type="similarity">
    <text evidence="1">Belongs to the type-I restriction system S methylase family.</text>
</comment>
<keyword evidence="3" id="KW-0238">DNA-binding</keyword>
<dbReference type="PANTHER" id="PTHR30408">
    <property type="entry name" value="TYPE-1 RESTRICTION ENZYME ECOKI SPECIFICITY PROTEIN"/>
    <property type="match status" value="1"/>
</dbReference>
<comment type="caution">
    <text evidence="5">The sequence shown here is derived from an EMBL/GenBank/DDBJ whole genome shotgun (WGS) entry which is preliminary data.</text>
</comment>
<evidence type="ECO:0000259" key="4">
    <source>
        <dbReference type="Pfam" id="PF01420"/>
    </source>
</evidence>
<evidence type="ECO:0000256" key="3">
    <source>
        <dbReference type="ARBA" id="ARBA00023125"/>
    </source>
</evidence>
<dbReference type="RefSeq" id="WP_271266430.1">
    <property type="nucleotide sequence ID" value="NZ_JAMGZJ010000066.1"/>
</dbReference>
<feature type="domain" description="Type I restriction modification DNA specificity" evidence="4">
    <location>
        <begin position="262"/>
        <end position="382"/>
    </location>
</feature>
<dbReference type="InterPro" id="IPR044946">
    <property type="entry name" value="Restrct_endonuc_typeI_TRD_sf"/>
</dbReference>
<evidence type="ECO:0000256" key="1">
    <source>
        <dbReference type="ARBA" id="ARBA00010923"/>
    </source>
</evidence>
<keyword evidence="5" id="KW-0378">Hydrolase</keyword>
<dbReference type="CDD" id="cd17267">
    <property type="entry name" value="RMtype1_S_EcoAO83I-TRD1-CR1_like"/>
    <property type="match status" value="1"/>
</dbReference>
<reference evidence="5" key="1">
    <citation type="submission" date="2022-05" db="EMBL/GenBank/DDBJ databases">
        <title>Description of a novel species of Leclercia; Leclercia tamurae and the Proposal for a Novel Genus Silvania gen. nov. Containing Two Novel Species Silvania hatchlandensis sp. nov. and Silvania confinis sp. nov. Isolated from the Rhizosphere of Oak.</title>
        <authorList>
            <person name="Maddock D.W."/>
            <person name="Brady C.L."/>
            <person name="Denman S."/>
            <person name="Arnold D."/>
        </authorList>
    </citation>
    <scope>NUCLEOTIDE SEQUENCE</scope>
    <source>
        <strain evidence="5">H4N4</strain>
    </source>
</reference>
<dbReference type="PANTHER" id="PTHR30408:SF13">
    <property type="entry name" value="TYPE I RESTRICTION ENZYME HINDI SPECIFICITY SUBUNIT"/>
    <property type="match status" value="1"/>
</dbReference>
<evidence type="ECO:0000256" key="2">
    <source>
        <dbReference type="ARBA" id="ARBA00022747"/>
    </source>
</evidence>
<gene>
    <name evidence="5" type="ORF">M8013_03395</name>
</gene>
<accession>A0A9J6Q5F9</accession>
<organism evidence="5 6">
    <name type="scientific">Silvania confinis</name>
    <dbReference type="NCBI Taxonomy" id="2926470"/>
    <lineage>
        <taxon>Bacteria</taxon>
        <taxon>Pseudomonadati</taxon>
        <taxon>Pseudomonadota</taxon>
        <taxon>Gammaproteobacteria</taxon>
        <taxon>Enterobacterales</taxon>
        <taxon>Enterobacteriaceae</taxon>
        <taxon>Silvania</taxon>
    </lineage>
</organism>
<dbReference type="GO" id="GO:0003677">
    <property type="term" value="F:DNA binding"/>
    <property type="evidence" value="ECO:0007669"/>
    <property type="project" value="UniProtKB-KW"/>
</dbReference>
<dbReference type="Pfam" id="PF01420">
    <property type="entry name" value="Methylase_S"/>
    <property type="match status" value="1"/>
</dbReference>
<keyword evidence="5" id="KW-0540">Nuclease</keyword>
<evidence type="ECO:0000313" key="5">
    <source>
        <dbReference type="EMBL" id="MCU6667807.1"/>
    </source>
</evidence>
<proteinExistence type="inferred from homology"/>
<dbReference type="GO" id="GO:0004519">
    <property type="term" value="F:endonuclease activity"/>
    <property type="evidence" value="ECO:0007669"/>
    <property type="project" value="UniProtKB-KW"/>
</dbReference>
<dbReference type="SUPFAM" id="SSF116734">
    <property type="entry name" value="DNA methylase specificity domain"/>
    <property type="match status" value="2"/>
</dbReference>
<dbReference type="EC" id="3.1.21.-" evidence="5"/>
<dbReference type="Gene3D" id="3.90.220.20">
    <property type="entry name" value="DNA methylase specificity domains"/>
    <property type="match status" value="2"/>
</dbReference>
<dbReference type="GO" id="GO:0009307">
    <property type="term" value="P:DNA restriction-modification system"/>
    <property type="evidence" value="ECO:0007669"/>
    <property type="project" value="UniProtKB-KW"/>
</dbReference>
<name>A0A9J6Q5F9_9ENTR</name>